<keyword evidence="2" id="KW-1185">Reference proteome</keyword>
<comment type="caution">
    <text evidence="1">The sequence shown here is derived from an EMBL/GenBank/DDBJ whole genome shotgun (WGS) entry which is preliminary data.</text>
</comment>
<reference evidence="1" key="1">
    <citation type="submission" date="2020-11" db="EMBL/GenBank/DDBJ databases">
        <authorList>
            <person name="Whitehead M."/>
        </authorList>
    </citation>
    <scope>NUCLEOTIDE SEQUENCE</scope>
    <source>
        <strain evidence="1">EGII</strain>
    </source>
</reference>
<proteinExistence type="predicted"/>
<dbReference type="AlphaFoldDB" id="A0A811UVV4"/>
<name>A0A811UVV4_CERCA</name>
<evidence type="ECO:0000313" key="1">
    <source>
        <dbReference type="EMBL" id="CAD7002115.1"/>
    </source>
</evidence>
<dbReference type="EMBL" id="CAJHJT010000023">
    <property type="protein sequence ID" value="CAD7002115.1"/>
    <property type="molecule type" value="Genomic_DNA"/>
</dbReference>
<protein>
    <submittedName>
        <fullName evidence="1">(Mediterranean fruit fly) hypothetical protein</fullName>
    </submittedName>
</protein>
<feature type="non-terminal residue" evidence="1">
    <location>
        <position position="63"/>
    </location>
</feature>
<dbReference type="Proteomes" id="UP000606786">
    <property type="component" value="Unassembled WGS sequence"/>
</dbReference>
<gene>
    <name evidence="1" type="ORF">CCAP1982_LOCUS10603</name>
</gene>
<organism evidence="1 2">
    <name type="scientific">Ceratitis capitata</name>
    <name type="common">Mediterranean fruit fly</name>
    <name type="synonym">Tephritis capitata</name>
    <dbReference type="NCBI Taxonomy" id="7213"/>
    <lineage>
        <taxon>Eukaryota</taxon>
        <taxon>Metazoa</taxon>
        <taxon>Ecdysozoa</taxon>
        <taxon>Arthropoda</taxon>
        <taxon>Hexapoda</taxon>
        <taxon>Insecta</taxon>
        <taxon>Pterygota</taxon>
        <taxon>Neoptera</taxon>
        <taxon>Endopterygota</taxon>
        <taxon>Diptera</taxon>
        <taxon>Brachycera</taxon>
        <taxon>Muscomorpha</taxon>
        <taxon>Tephritoidea</taxon>
        <taxon>Tephritidae</taxon>
        <taxon>Ceratitis</taxon>
        <taxon>Ceratitis</taxon>
    </lineage>
</organism>
<evidence type="ECO:0000313" key="2">
    <source>
        <dbReference type="Proteomes" id="UP000606786"/>
    </source>
</evidence>
<accession>A0A811UVV4</accession>
<sequence>MTGNDILVNLLMVITRVPRLGFCGAALLAEIIESVIKNRTFIITPVNRFNNSYRMNTQIPMYV</sequence>